<dbReference type="InterPro" id="IPR026414">
    <property type="entry name" value="ExosoTase_F-assoc_memb"/>
</dbReference>
<gene>
    <name evidence="2" type="ORF">EJ995_00255</name>
</gene>
<dbReference type="AlphaFoldDB" id="A0A3S9N170"/>
<sequence>MHRVFNGCVALALASLLVLVRVYEKSIFYDPLLDYFHTNFQNRPIPELNLPLLVLSTTGRYIINSLLSLAVIWFLYKKRSYLKASAWTYLFAGTALGVFFTILCTLDGDFVKMALFYTRRFFIHPILLFIMVAGLYYLKSKSTSRL</sequence>
<organism evidence="2 3">
    <name type="scientific">Nonlabens ponticola</name>
    <dbReference type="NCBI Taxonomy" id="2496866"/>
    <lineage>
        <taxon>Bacteria</taxon>
        <taxon>Pseudomonadati</taxon>
        <taxon>Bacteroidota</taxon>
        <taxon>Flavobacteriia</taxon>
        <taxon>Flavobacteriales</taxon>
        <taxon>Flavobacteriaceae</taxon>
        <taxon>Nonlabens</taxon>
    </lineage>
</organism>
<keyword evidence="3" id="KW-1185">Reference proteome</keyword>
<keyword evidence="1" id="KW-0472">Membrane</keyword>
<evidence type="ECO:0000313" key="3">
    <source>
        <dbReference type="Proteomes" id="UP000279600"/>
    </source>
</evidence>
<feature type="transmembrane region" description="Helical" evidence="1">
    <location>
        <begin position="87"/>
        <end position="108"/>
    </location>
</feature>
<evidence type="ECO:0000256" key="1">
    <source>
        <dbReference type="SAM" id="Phobius"/>
    </source>
</evidence>
<feature type="transmembrane region" description="Helical" evidence="1">
    <location>
        <begin position="48"/>
        <end position="75"/>
    </location>
</feature>
<dbReference type="Proteomes" id="UP000279600">
    <property type="component" value="Chromosome"/>
</dbReference>
<dbReference type="NCBIfam" id="TIGR04127">
    <property type="entry name" value="flavo_near_exo"/>
    <property type="match status" value="1"/>
</dbReference>
<dbReference type="KEGG" id="noj:EJ995_00255"/>
<keyword evidence="1" id="KW-0812">Transmembrane</keyword>
<evidence type="ECO:0000313" key="2">
    <source>
        <dbReference type="EMBL" id="AZQ45124.1"/>
    </source>
</evidence>
<dbReference type="OrthoDB" id="982493at2"/>
<protein>
    <submittedName>
        <fullName evidence="2">Exosortase F system-associated protein</fullName>
    </submittedName>
</protein>
<name>A0A3S9N170_9FLAO</name>
<keyword evidence="1" id="KW-1133">Transmembrane helix</keyword>
<feature type="transmembrane region" description="Helical" evidence="1">
    <location>
        <begin position="120"/>
        <end position="138"/>
    </location>
</feature>
<accession>A0A3S9N170</accession>
<proteinExistence type="predicted"/>
<reference evidence="2 3" key="1">
    <citation type="submission" date="2018-12" db="EMBL/GenBank/DDBJ databases">
        <title>Complete genome of Nonlabens sp. MJ115.</title>
        <authorList>
            <person name="Choi H.S."/>
            <person name="Jung J."/>
        </authorList>
    </citation>
    <scope>NUCLEOTIDE SEQUENCE [LARGE SCALE GENOMIC DNA]</scope>
    <source>
        <strain evidence="2 3">MJ115</strain>
    </source>
</reference>
<dbReference type="EMBL" id="CP034549">
    <property type="protein sequence ID" value="AZQ45124.1"/>
    <property type="molecule type" value="Genomic_DNA"/>
</dbReference>